<protein>
    <submittedName>
        <fullName evidence="1">Uncharacterized protein</fullName>
    </submittedName>
</protein>
<accession>A0A1T4QGY3</accession>
<name>A0A1T4QGY3_9BACT</name>
<proteinExistence type="predicted"/>
<gene>
    <name evidence="1" type="ORF">SAMN04488132_108122</name>
</gene>
<dbReference type="EMBL" id="FUWH01000008">
    <property type="protein sequence ID" value="SKA02896.1"/>
    <property type="molecule type" value="Genomic_DNA"/>
</dbReference>
<dbReference type="Proteomes" id="UP000190888">
    <property type="component" value="Unassembled WGS sequence"/>
</dbReference>
<dbReference type="AlphaFoldDB" id="A0A1T4QGY3"/>
<organism evidence="1 2">
    <name type="scientific">Sediminibacterium ginsengisoli</name>
    <dbReference type="NCBI Taxonomy" id="413434"/>
    <lineage>
        <taxon>Bacteria</taxon>
        <taxon>Pseudomonadati</taxon>
        <taxon>Bacteroidota</taxon>
        <taxon>Chitinophagia</taxon>
        <taxon>Chitinophagales</taxon>
        <taxon>Chitinophagaceae</taxon>
        <taxon>Sediminibacterium</taxon>
    </lineage>
</organism>
<dbReference type="STRING" id="413434.SAMN04488132_108122"/>
<evidence type="ECO:0000313" key="2">
    <source>
        <dbReference type="Proteomes" id="UP000190888"/>
    </source>
</evidence>
<evidence type="ECO:0000313" key="1">
    <source>
        <dbReference type="EMBL" id="SKA02896.1"/>
    </source>
</evidence>
<sequence length="101" mass="12103">MKKNERKRFSVEQFVRETMHLKKPRLIRYCEEILDWIDNMQFTKKSAYPPESRIYIIPYRQMVLKVLQLLRGATPAEAGLSMEQYQQLEPILKTVNTERNG</sequence>
<keyword evidence="2" id="KW-1185">Reference proteome</keyword>
<dbReference type="RefSeq" id="WP_078832051.1">
    <property type="nucleotide sequence ID" value="NZ_FUWH01000008.1"/>
</dbReference>
<reference evidence="1 2" key="1">
    <citation type="submission" date="2017-02" db="EMBL/GenBank/DDBJ databases">
        <authorList>
            <person name="Peterson S.W."/>
        </authorList>
    </citation>
    <scope>NUCLEOTIDE SEQUENCE [LARGE SCALE GENOMIC DNA]</scope>
    <source>
        <strain evidence="1 2">DSM 22335</strain>
    </source>
</reference>